<dbReference type="RefSeq" id="WP_129403195.1">
    <property type="nucleotide sequence ID" value="NZ_SBKP01000002.1"/>
</dbReference>
<dbReference type="PANTHER" id="PTHR37953">
    <property type="entry name" value="UPF0127 PROTEIN MJ1496"/>
    <property type="match status" value="1"/>
</dbReference>
<feature type="signal peptide" evidence="1">
    <location>
        <begin position="1"/>
        <end position="20"/>
    </location>
</feature>
<dbReference type="Pfam" id="PF02643">
    <property type="entry name" value="DUF192"/>
    <property type="match status" value="1"/>
</dbReference>
<protein>
    <submittedName>
        <fullName evidence="2">DUF192 domain-containing protein</fullName>
    </submittedName>
</protein>
<dbReference type="PROSITE" id="PS51257">
    <property type="entry name" value="PROKAR_LIPOPROTEIN"/>
    <property type="match status" value="1"/>
</dbReference>
<organism evidence="2 3">
    <name type="scientific">Sphingobium fluviale</name>
    <dbReference type="NCBI Taxonomy" id="2506423"/>
    <lineage>
        <taxon>Bacteria</taxon>
        <taxon>Pseudomonadati</taxon>
        <taxon>Pseudomonadota</taxon>
        <taxon>Alphaproteobacteria</taxon>
        <taxon>Sphingomonadales</taxon>
        <taxon>Sphingomonadaceae</taxon>
        <taxon>Sphingobium</taxon>
    </lineage>
</organism>
<proteinExistence type="predicted"/>
<feature type="chain" id="PRO_5020736498" evidence="1">
    <location>
        <begin position="21"/>
        <end position="181"/>
    </location>
</feature>
<evidence type="ECO:0000313" key="3">
    <source>
        <dbReference type="Proteomes" id="UP000290958"/>
    </source>
</evidence>
<comment type="caution">
    <text evidence="2">The sequence shown here is derived from an EMBL/GenBank/DDBJ whole genome shotgun (WGS) entry which is preliminary data.</text>
</comment>
<gene>
    <name evidence="2" type="ORF">EQG66_03790</name>
</gene>
<dbReference type="Gene3D" id="2.60.120.1140">
    <property type="entry name" value="Protein of unknown function DUF192"/>
    <property type="match status" value="1"/>
</dbReference>
<name>A0A4Q1KLR6_9SPHN</name>
<dbReference type="EMBL" id="SBKP01000002">
    <property type="protein sequence ID" value="RXR30445.1"/>
    <property type="molecule type" value="Genomic_DNA"/>
</dbReference>
<evidence type="ECO:0000256" key="1">
    <source>
        <dbReference type="SAM" id="SignalP"/>
    </source>
</evidence>
<dbReference type="OrthoDB" id="9808290at2"/>
<dbReference type="Proteomes" id="UP000290958">
    <property type="component" value="Unassembled WGS sequence"/>
</dbReference>
<dbReference type="InterPro" id="IPR003795">
    <property type="entry name" value="DUF192"/>
</dbReference>
<reference evidence="3" key="1">
    <citation type="submission" date="2019-01" db="EMBL/GenBank/DDBJ databases">
        <title>Cytophagaceae bacterium strain CAR-16.</title>
        <authorList>
            <person name="Chen W.-M."/>
        </authorList>
    </citation>
    <scope>NUCLEOTIDE SEQUENCE [LARGE SCALE GENOMIC DNA]</scope>
    <source>
        <strain evidence="3">CHR27</strain>
    </source>
</reference>
<keyword evidence="1" id="KW-0732">Signal</keyword>
<evidence type="ECO:0000313" key="2">
    <source>
        <dbReference type="EMBL" id="RXR30445.1"/>
    </source>
</evidence>
<dbReference type="InterPro" id="IPR038695">
    <property type="entry name" value="Saro_0823-like_sf"/>
</dbReference>
<dbReference type="AlphaFoldDB" id="A0A4Q1KLR6"/>
<keyword evidence="3" id="KW-1185">Reference proteome</keyword>
<dbReference type="PANTHER" id="PTHR37953:SF1">
    <property type="entry name" value="UPF0127 PROTEIN MJ1496"/>
    <property type="match status" value="1"/>
</dbReference>
<accession>A0A4Q1KLR6</accession>
<sequence>MRVSAVVLALCALTLACSPAAEKASAPPAEAASAGQHLAKVPVVIRHQDGRAPTRLSIELALTKEQQERGLMHRTDLSPGDGMLFPMLPARMPAFWMKDTPTSLDLIFISMDARIVRIIANTKPNDRTPLFAEDPVAGVLELRGGDAGRLGIREGDRVLWGRCAQEAEPKPSAQADSFCPA</sequence>